<evidence type="ECO:0000313" key="1">
    <source>
        <dbReference type="EMBL" id="MBE0359149.1"/>
    </source>
</evidence>
<reference evidence="1 2" key="1">
    <citation type="submission" date="2015-06" db="EMBL/GenBank/DDBJ databases">
        <title>Genome sequence of Pseudoalteromonas aliena.</title>
        <authorList>
            <person name="Xie B.-B."/>
            <person name="Rong J.-C."/>
            <person name="Qin Q.-L."/>
            <person name="Zhang Y.-Z."/>
        </authorList>
    </citation>
    <scope>NUCLEOTIDE SEQUENCE [LARGE SCALE GENOMIC DNA]</scope>
    <source>
        <strain evidence="1 2">SW19</strain>
    </source>
</reference>
<gene>
    <name evidence="1" type="ORF">PALI_a0363</name>
</gene>
<keyword evidence="2" id="KW-1185">Reference proteome</keyword>
<organism evidence="1 2">
    <name type="scientific">Pseudoalteromonas aliena SW19</name>
    <dbReference type="NCBI Taxonomy" id="1314866"/>
    <lineage>
        <taxon>Bacteria</taxon>
        <taxon>Pseudomonadati</taxon>
        <taxon>Pseudomonadota</taxon>
        <taxon>Gammaproteobacteria</taxon>
        <taxon>Alteromonadales</taxon>
        <taxon>Pseudoalteromonadaceae</taxon>
        <taxon>Pseudoalteromonas</taxon>
    </lineage>
</organism>
<proteinExistence type="predicted"/>
<name>A0ABR9DXR3_9GAMM</name>
<protein>
    <submittedName>
        <fullName evidence="1">Uncharacterized protein</fullName>
    </submittedName>
</protein>
<dbReference type="EMBL" id="AQGU01000025">
    <property type="protein sequence ID" value="MBE0359149.1"/>
    <property type="molecule type" value="Genomic_DNA"/>
</dbReference>
<sequence>MECVALESPLDQDESIEIINIDFDIETLVVTVQIDGQRIDLSFDSPAGFRVLDEGDLLEFWPSCSTNNGWLYKISCSGWLDQERNRKGFLSSSNSDLIEFFIVGCNYCVNVLAWEAPSVYESIR</sequence>
<evidence type="ECO:0000313" key="2">
    <source>
        <dbReference type="Proteomes" id="UP000648482"/>
    </source>
</evidence>
<accession>A0ABR9DXR3</accession>
<comment type="caution">
    <text evidence="1">The sequence shown here is derived from an EMBL/GenBank/DDBJ whole genome shotgun (WGS) entry which is preliminary data.</text>
</comment>
<dbReference type="Proteomes" id="UP000648482">
    <property type="component" value="Unassembled WGS sequence"/>
</dbReference>